<evidence type="ECO:0000313" key="5">
    <source>
        <dbReference type="EMBL" id="PQA60266.1"/>
    </source>
</evidence>
<dbReference type="Gene3D" id="3.40.50.1110">
    <property type="entry name" value="SGNH hydrolase"/>
    <property type="match status" value="1"/>
</dbReference>
<proteinExistence type="inferred from homology"/>
<reference evidence="6" key="1">
    <citation type="submission" date="2018-02" db="EMBL/GenBank/DDBJ databases">
        <title>Genome sequencing of Solimonas sp. HR-BB.</title>
        <authorList>
            <person name="Lee Y."/>
            <person name="Jeon C.O."/>
        </authorList>
    </citation>
    <scope>NUCLEOTIDE SEQUENCE [LARGE SCALE GENOMIC DNA]</scope>
    <source>
        <strain evidence="6">HR-U</strain>
    </source>
</reference>
<keyword evidence="2" id="KW-0378">Hydrolase</keyword>
<comment type="similarity">
    <text evidence="1">Belongs to the 'GDSL' lipolytic enzyme family.</text>
</comment>
<keyword evidence="3" id="KW-0732">Signal</keyword>
<evidence type="ECO:0000256" key="1">
    <source>
        <dbReference type="ARBA" id="ARBA00008668"/>
    </source>
</evidence>
<organism evidence="5 6">
    <name type="scientific">Siphonobacter curvatus</name>
    <dbReference type="NCBI Taxonomy" id="2094562"/>
    <lineage>
        <taxon>Bacteria</taxon>
        <taxon>Pseudomonadati</taxon>
        <taxon>Bacteroidota</taxon>
        <taxon>Cytophagia</taxon>
        <taxon>Cytophagales</taxon>
        <taxon>Cytophagaceae</taxon>
        <taxon>Siphonobacter</taxon>
    </lineage>
</organism>
<sequence>MTSLKRLCLLFLVAIVALAARPTVKPTLYLIGDSTVKNGSDKGDKGLWGWGHFLPEFFDTTRIHIENHAIGGRSSRTFHTEGRWEKILSRLQPGDYVLMQFGHNDAGALDDTARARGTIRGIGEETKDIYNPIQKRPETVHTYGWYMKKYITEAQAKGAIPVVLSLVPRNVWKEGKVARGSQDYGLWAKQVAEQTGAKFIDLNEIVAKQYEAIGQERVTKEHFTEVDHTHTSLAGAKLNAAAVVEGVRATKGLKLTRYLIKK</sequence>
<dbReference type="OrthoDB" id="9807041at2"/>
<accession>A0A2S7IRG4</accession>
<protein>
    <submittedName>
        <fullName evidence="5">Lysophospholipase</fullName>
    </submittedName>
</protein>
<dbReference type="SUPFAM" id="SSF52266">
    <property type="entry name" value="SGNH hydrolase"/>
    <property type="match status" value="1"/>
</dbReference>
<dbReference type="InterPro" id="IPR036514">
    <property type="entry name" value="SGNH_hydro_sf"/>
</dbReference>
<evidence type="ECO:0000259" key="4">
    <source>
        <dbReference type="Pfam" id="PF13472"/>
    </source>
</evidence>
<dbReference type="InterPro" id="IPR013830">
    <property type="entry name" value="SGNH_hydro"/>
</dbReference>
<dbReference type="InterPro" id="IPR037459">
    <property type="entry name" value="RhgT-like"/>
</dbReference>
<comment type="caution">
    <text evidence="5">The sequence shown here is derived from an EMBL/GenBank/DDBJ whole genome shotgun (WGS) entry which is preliminary data.</text>
</comment>
<gene>
    <name evidence="5" type="ORF">C5O19_11805</name>
</gene>
<dbReference type="PANTHER" id="PTHR43695:SF1">
    <property type="entry name" value="RHAMNOGALACTURONAN ACETYLESTERASE"/>
    <property type="match status" value="1"/>
</dbReference>
<evidence type="ECO:0000313" key="6">
    <source>
        <dbReference type="Proteomes" id="UP000239590"/>
    </source>
</evidence>
<feature type="chain" id="PRO_5015676776" evidence="3">
    <location>
        <begin position="20"/>
        <end position="262"/>
    </location>
</feature>
<dbReference type="GO" id="GO:0016788">
    <property type="term" value="F:hydrolase activity, acting on ester bonds"/>
    <property type="evidence" value="ECO:0007669"/>
    <property type="project" value="UniProtKB-ARBA"/>
</dbReference>
<dbReference type="Pfam" id="PF13472">
    <property type="entry name" value="Lipase_GDSL_2"/>
    <property type="match status" value="1"/>
</dbReference>
<dbReference type="EMBL" id="PTRA01000001">
    <property type="protein sequence ID" value="PQA60266.1"/>
    <property type="molecule type" value="Genomic_DNA"/>
</dbReference>
<dbReference type="RefSeq" id="WP_104712367.1">
    <property type="nucleotide sequence ID" value="NZ_PTRA01000001.1"/>
</dbReference>
<dbReference type="Proteomes" id="UP000239590">
    <property type="component" value="Unassembled WGS sequence"/>
</dbReference>
<dbReference type="CDD" id="cd01821">
    <property type="entry name" value="Rhamnogalacturan_acetylesterase_like"/>
    <property type="match status" value="1"/>
</dbReference>
<evidence type="ECO:0000256" key="3">
    <source>
        <dbReference type="SAM" id="SignalP"/>
    </source>
</evidence>
<evidence type="ECO:0000256" key="2">
    <source>
        <dbReference type="ARBA" id="ARBA00022801"/>
    </source>
</evidence>
<feature type="signal peptide" evidence="3">
    <location>
        <begin position="1"/>
        <end position="19"/>
    </location>
</feature>
<name>A0A2S7IRG4_9BACT</name>
<dbReference type="PANTHER" id="PTHR43695">
    <property type="entry name" value="PUTATIVE (AFU_ORTHOLOGUE AFUA_2G17250)-RELATED"/>
    <property type="match status" value="1"/>
</dbReference>
<feature type="domain" description="SGNH hydrolase-type esterase" evidence="4">
    <location>
        <begin position="30"/>
        <end position="236"/>
    </location>
</feature>
<keyword evidence="6" id="KW-1185">Reference proteome</keyword>
<dbReference type="AlphaFoldDB" id="A0A2S7IRG4"/>